<dbReference type="InterPro" id="IPR025312">
    <property type="entry name" value="DUF4216"/>
</dbReference>
<keyword evidence="4" id="KW-1185">Reference proteome</keyword>
<reference evidence="3 4" key="1">
    <citation type="journal article" date="2021" name="bioRxiv">
        <title>The Gossypium anomalum genome as a resource for cotton improvement and evolutionary analysis of hybrid incompatibility.</title>
        <authorList>
            <person name="Grover C.E."/>
            <person name="Yuan D."/>
            <person name="Arick M.A."/>
            <person name="Miller E.R."/>
            <person name="Hu G."/>
            <person name="Peterson D.G."/>
            <person name="Wendel J.F."/>
            <person name="Udall J.A."/>
        </authorList>
    </citation>
    <scope>NUCLEOTIDE SEQUENCE [LARGE SCALE GENOMIC DNA]</scope>
    <source>
        <strain evidence="3">JFW-Udall</strain>
        <tissue evidence="3">Leaf</tissue>
    </source>
</reference>
<dbReference type="Proteomes" id="UP000701853">
    <property type="component" value="Chromosome 13"/>
</dbReference>
<dbReference type="PANTHER" id="PTHR10775">
    <property type="entry name" value="OS08G0208400 PROTEIN"/>
    <property type="match status" value="1"/>
</dbReference>
<dbReference type="PANTHER" id="PTHR10775:SF173">
    <property type="match status" value="1"/>
</dbReference>
<evidence type="ECO:0000259" key="1">
    <source>
        <dbReference type="Pfam" id="PF13952"/>
    </source>
</evidence>
<evidence type="ECO:0000313" key="4">
    <source>
        <dbReference type="Proteomes" id="UP000701853"/>
    </source>
</evidence>
<accession>A0A8J5Y6A8</accession>
<dbReference type="InterPro" id="IPR004242">
    <property type="entry name" value="Transposase_21"/>
</dbReference>
<evidence type="ECO:0000259" key="2">
    <source>
        <dbReference type="Pfam" id="PF13960"/>
    </source>
</evidence>
<evidence type="ECO:0000313" key="3">
    <source>
        <dbReference type="EMBL" id="KAG8472735.1"/>
    </source>
</evidence>
<dbReference type="Pfam" id="PF13952">
    <property type="entry name" value="DUF4216"/>
    <property type="match status" value="1"/>
</dbReference>
<dbReference type="Pfam" id="PF02992">
    <property type="entry name" value="Transposase_21"/>
    <property type="match status" value="1"/>
</dbReference>
<protein>
    <recommendedName>
        <fullName evidence="5">DUF4216 domain-containing protein</fullName>
    </recommendedName>
</protein>
<dbReference type="EMBL" id="JAHUZN010000013">
    <property type="protein sequence ID" value="KAG8472735.1"/>
    <property type="molecule type" value="Genomic_DNA"/>
</dbReference>
<organism evidence="3 4">
    <name type="scientific">Gossypium anomalum</name>
    <dbReference type="NCBI Taxonomy" id="47600"/>
    <lineage>
        <taxon>Eukaryota</taxon>
        <taxon>Viridiplantae</taxon>
        <taxon>Streptophyta</taxon>
        <taxon>Embryophyta</taxon>
        <taxon>Tracheophyta</taxon>
        <taxon>Spermatophyta</taxon>
        <taxon>Magnoliopsida</taxon>
        <taxon>eudicotyledons</taxon>
        <taxon>Gunneridae</taxon>
        <taxon>Pentapetalae</taxon>
        <taxon>rosids</taxon>
        <taxon>malvids</taxon>
        <taxon>Malvales</taxon>
        <taxon>Malvaceae</taxon>
        <taxon>Malvoideae</taxon>
        <taxon>Gossypium</taxon>
    </lineage>
</organism>
<comment type="caution">
    <text evidence="3">The sequence shown here is derived from an EMBL/GenBank/DDBJ whole genome shotgun (WGS) entry which is preliminary data.</text>
</comment>
<proteinExistence type="predicted"/>
<feature type="domain" description="DUF4218" evidence="2">
    <location>
        <begin position="382"/>
        <end position="422"/>
    </location>
</feature>
<feature type="domain" description="DUF4216" evidence="1">
    <location>
        <begin position="504"/>
        <end position="550"/>
    </location>
</feature>
<dbReference type="AlphaFoldDB" id="A0A8J5Y6A8"/>
<name>A0A8J5Y6A8_9ROSI</name>
<gene>
    <name evidence="3" type="ORF">CXB51_034590</name>
</gene>
<dbReference type="Pfam" id="PF13960">
    <property type="entry name" value="DUF4218"/>
    <property type="match status" value="1"/>
</dbReference>
<dbReference type="OrthoDB" id="1878503at2759"/>
<dbReference type="InterPro" id="IPR025452">
    <property type="entry name" value="DUF4218"/>
</dbReference>
<evidence type="ECO:0008006" key="5">
    <source>
        <dbReference type="Google" id="ProtNLM"/>
    </source>
</evidence>
<sequence>MINLAYPHSAHYQFVREYDMEEFLRDMFPFAKIPHSCKDMKKLIKDLGLGYDKIHSCPNDCMLYWGDRKNQQSCHVCSKSRWMNMNTEDVNEDEDSESMRWHHDQRIDDGLLRHPTDSLSWKSFDSKFPSFATDPRNVRLRLASDGFNPYKIMSTSYSTWPVVLVPYNLPSWICMEQSSFILSMIILGEKGPENDIDIYMQPFIKELKQLWAGVETYDVLRKENFYLRAALLWTINDFPAYANLSSWSTKGRYACPCCAVQTCLKWLYNGKKCSYMGHHRWLDGNHRFRFQRSLFDGTEEFREAPEKTIGYEILQFDDEFDEEDDPNEADLWKKRILSNGKYKLPPSIFAMSKKEKEVFCTVLKDIKVTSCIIELSNIMKAICGKVLNVEELEKVQDRAALNLCNLEKIFPPSFFTIMVHLVWSGKDVNDELKWLSQGPNRVVKRYSAFLINGFRFHTKSCERLRRTQNCGIVVNSSIKCYASARDSNLVEGNVEYYGLLTDIIELDYYGKQKVVLFRCDWADVNTSRGIKKDQFGFTMVNFSRLTHTGQQLIDEPGFHIPSTRPCLWLVSFTWPRHTRIVPRVQKPGHSVYDVIMHLRAHDQDTRSCAKPCPSHG</sequence>